<evidence type="ECO:0000259" key="3">
    <source>
        <dbReference type="PROSITE" id="PS51677"/>
    </source>
</evidence>
<dbReference type="SUPFAM" id="SSF88713">
    <property type="entry name" value="Glycoside hydrolase/deacetylase"/>
    <property type="match status" value="1"/>
</dbReference>
<dbReference type="GO" id="GO:0016810">
    <property type="term" value="F:hydrolase activity, acting on carbon-nitrogen (but not peptide) bonds"/>
    <property type="evidence" value="ECO:0007669"/>
    <property type="project" value="InterPro"/>
</dbReference>
<evidence type="ECO:0000313" key="5">
    <source>
        <dbReference type="Proteomes" id="UP000199529"/>
    </source>
</evidence>
<evidence type="ECO:0000256" key="1">
    <source>
        <dbReference type="ARBA" id="ARBA00004613"/>
    </source>
</evidence>
<comment type="subcellular location">
    <subcellularLocation>
        <location evidence="1">Secreted</location>
    </subcellularLocation>
</comment>
<feature type="domain" description="NodB homology" evidence="3">
    <location>
        <begin position="93"/>
        <end position="265"/>
    </location>
</feature>
<dbReference type="InterPro" id="IPR011330">
    <property type="entry name" value="Glyco_hydro/deAcase_b/a-brl"/>
</dbReference>
<keyword evidence="2" id="KW-0732">Signal</keyword>
<dbReference type="PANTHER" id="PTHR34216">
    <property type="match status" value="1"/>
</dbReference>
<dbReference type="GO" id="GO:0005576">
    <property type="term" value="C:extracellular region"/>
    <property type="evidence" value="ECO:0007669"/>
    <property type="project" value="UniProtKB-SubCell"/>
</dbReference>
<dbReference type="AlphaFoldDB" id="A0A1H3NUN4"/>
<name>A0A1H3NUN4_9PSEU</name>
<protein>
    <submittedName>
        <fullName evidence="4">Polysaccharide deacetylase</fullName>
    </submittedName>
</protein>
<reference evidence="5" key="1">
    <citation type="submission" date="2016-10" db="EMBL/GenBank/DDBJ databases">
        <authorList>
            <person name="Varghese N."/>
            <person name="Submissions S."/>
        </authorList>
    </citation>
    <scope>NUCLEOTIDE SEQUENCE [LARGE SCALE GENOMIC DNA]</scope>
    <source>
        <strain evidence="5">CGMCC 4.3530</strain>
    </source>
</reference>
<keyword evidence="5" id="KW-1185">Reference proteome</keyword>
<accession>A0A1H3NUN4</accession>
<dbReference type="InterPro" id="IPR051398">
    <property type="entry name" value="Polysacch_Deacetylase"/>
</dbReference>
<dbReference type="PANTHER" id="PTHR34216:SF3">
    <property type="entry name" value="POLY-BETA-1,6-N-ACETYL-D-GLUCOSAMINE N-DEACETYLASE"/>
    <property type="match status" value="1"/>
</dbReference>
<evidence type="ECO:0000313" key="4">
    <source>
        <dbReference type="EMBL" id="SDY92661.1"/>
    </source>
</evidence>
<dbReference type="CDD" id="cd10918">
    <property type="entry name" value="CE4_NodB_like_5s_6s"/>
    <property type="match status" value="1"/>
</dbReference>
<dbReference type="Pfam" id="PF01522">
    <property type="entry name" value="Polysacc_deac_1"/>
    <property type="match status" value="1"/>
</dbReference>
<evidence type="ECO:0000256" key="2">
    <source>
        <dbReference type="ARBA" id="ARBA00022729"/>
    </source>
</evidence>
<dbReference type="Proteomes" id="UP000199529">
    <property type="component" value="Unassembled WGS sequence"/>
</dbReference>
<dbReference type="PROSITE" id="PS51677">
    <property type="entry name" value="NODB"/>
    <property type="match status" value="1"/>
</dbReference>
<dbReference type="InterPro" id="IPR002509">
    <property type="entry name" value="NODB_dom"/>
</dbReference>
<dbReference type="STRING" id="418495.SAMN05216215_103948"/>
<gene>
    <name evidence="4" type="ORF">SAMN05216215_103948</name>
</gene>
<dbReference type="EMBL" id="FNOK01000039">
    <property type="protein sequence ID" value="SDY92661.1"/>
    <property type="molecule type" value="Genomic_DNA"/>
</dbReference>
<sequence length="265" mass="29648">MGRPVLTLAGTAAEESGDAMTQTVTQWVRSETERPFPYVLMYHSVATYSRDPYLVTVDPQRFERQLRWLRRNGLRGVSMRELMQAREEGDASRLVGLTFDDGYADFVHNVRPSLEKYGCTATVFVIAGRLGGHNAWDADGPRKRLVTAEEVRGIAEAGLEVGSHGMLHQQMSELDDDELLIEIAESRERLCDLTGQDVGGFCYPYGDVDLRVRNTVEAAGYDYACAIWRSPVSGRHALPRTYVGDQDGALRLLAKRLRHALTANR</sequence>
<proteinExistence type="predicted"/>
<dbReference type="GO" id="GO:0005975">
    <property type="term" value="P:carbohydrate metabolic process"/>
    <property type="evidence" value="ECO:0007669"/>
    <property type="project" value="InterPro"/>
</dbReference>
<organism evidence="4 5">
    <name type="scientific">Saccharopolyspora shandongensis</name>
    <dbReference type="NCBI Taxonomy" id="418495"/>
    <lineage>
        <taxon>Bacteria</taxon>
        <taxon>Bacillati</taxon>
        <taxon>Actinomycetota</taxon>
        <taxon>Actinomycetes</taxon>
        <taxon>Pseudonocardiales</taxon>
        <taxon>Pseudonocardiaceae</taxon>
        <taxon>Saccharopolyspora</taxon>
    </lineage>
</organism>
<dbReference type="Gene3D" id="3.20.20.370">
    <property type="entry name" value="Glycoside hydrolase/deacetylase"/>
    <property type="match status" value="1"/>
</dbReference>